<dbReference type="EMBL" id="JALJOU010000053">
    <property type="protein sequence ID" value="KAK9828058.1"/>
    <property type="molecule type" value="Genomic_DNA"/>
</dbReference>
<comment type="caution">
    <text evidence="1">The sequence shown here is derived from an EMBL/GenBank/DDBJ whole genome shotgun (WGS) entry which is preliminary data.</text>
</comment>
<reference evidence="1 2" key="1">
    <citation type="journal article" date="2024" name="Nat. Commun.">
        <title>Phylogenomics reveals the evolutionary origins of lichenization in chlorophyte algae.</title>
        <authorList>
            <person name="Puginier C."/>
            <person name="Libourel C."/>
            <person name="Otte J."/>
            <person name="Skaloud P."/>
            <person name="Haon M."/>
            <person name="Grisel S."/>
            <person name="Petersen M."/>
            <person name="Berrin J.G."/>
            <person name="Delaux P.M."/>
            <person name="Dal Grande F."/>
            <person name="Keller J."/>
        </authorList>
    </citation>
    <scope>NUCLEOTIDE SEQUENCE [LARGE SCALE GENOMIC DNA]</scope>
    <source>
        <strain evidence="1 2">SAG 245.80</strain>
    </source>
</reference>
<dbReference type="AlphaFoldDB" id="A0AAW1R320"/>
<evidence type="ECO:0000313" key="1">
    <source>
        <dbReference type="EMBL" id="KAK9828058.1"/>
    </source>
</evidence>
<proteinExistence type="predicted"/>
<gene>
    <name evidence="1" type="ORF">WJX81_006351</name>
</gene>
<protein>
    <submittedName>
        <fullName evidence="1">Uncharacterized protein</fullName>
    </submittedName>
</protein>
<organism evidence="1 2">
    <name type="scientific">Elliptochloris bilobata</name>
    <dbReference type="NCBI Taxonomy" id="381761"/>
    <lineage>
        <taxon>Eukaryota</taxon>
        <taxon>Viridiplantae</taxon>
        <taxon>Chlorophyta</taxon>
        <taxon>core chlorophytes</taxon>
        <taxon>Trebouxiophyceae</taxon>
        <taxon>Trebouxiophyceae incertae sedis</taxon>
        <taxon>Elliptochloris clade</taxon>
        <taxon>Elliptochloris</taxon>
    </lineage>
</organism>
<dbReference type="Proteomes" id="UP001445335">
    <property type="component" value="Unassembled WGS sequence"/>
</dbReference>
<sequence length="110" mass="12475">MGPFTGRVRQDFPADLPGQYFNKVDFGGVLRARLLGNYEKTGNRVDLVFLWTEFSLGPLKFKKEFPAGFKGHWNLKYVDNDMRVFSTNKGNVFVLSKVVEGVHGTIRAFA</sequence>
<name>A0AAW1R320_9CHLO</name>
<evidence type="ECO:0000313" key="2">
    <source>
        <dbReference type="Proteomes" id="UP001445335"/>
    </source>
</evidence>
<keyword evidence="2" id="KW-1185">Reference proteome</keyword>
<accession>A0AAW1R320</accession>